<gene>
    <name evidence="1" type="ORF">JJJA_0006</name>
</gene>
<sequence>MKTIIIALGLLFAANTMAAENTHKDAMQACIVQGEYASTLQQLRQKHSTMSLGVALEVIDGEFRGPKGQKKMLYATAEYVFSYGRWADHEDVSNAVLAYCIRGSNAGLKNQGTKK</sequence>
<reference evidence="1 2" key="1">
    <citation type="journal article" date="2014" name="Virol. J.">
        <title>First genome sequences of Achromobacter phages reveal new members of the N4 family.</title>
        <authorList>
            <person name="Wittmann J."/>
            <person name="Dreiseikelmann B."/>
            <person name="Rohde M."/>
            <person name="Meier-Kolthoff J.P."/>
            <person name="Bunk B."/>
            <person name="Rohde C."/>
        </authorList>
    </citation>
    <scope>NUCLEOTIDE SEQUENCE [LARGE SCALE GENOMIC DNA]</scope>
</reference>
<organism evidence="1 2">
    <name type="scientific">Achromobacter phage JWDelta</name>
    <dbReference type="NCBI Taxonomy" id="1416008"/>
    <lineage>
        <taxon>Viruses</taxon>
        <taxon>Duplodnaviria</taxon>
        <taxon>Heunggongvirae</taxon>
        <taxon>Uroviricota</taxon>
        <taxon>Caudoviricetes</taxon>
        <taxon>Schitoviridae</taxon>
        <taxon>Rothmandenesvirinae</taxon>
        <taxon>Jwalphavirus</taxon>
        <taxon>Jwalphavirus jwalpha</taxon>
    </lineage>
</organism>
<accession>V9SJ46</accession>
<evidence type="ECO:0000313" key="2">
    <source>
        <dbReference type="Proteomes" id="UP000018886"/>
    </source>
</evidence>
<proteinExistence type="predicted"/>
<protein>
    <submittedName>
        <fullName evidence="1">Uncharacterized protein</fullName>
    </submittedName>
</protein>
<dbReference type="Proteomes" id="UP000018886">
    <property type="component" value="Segment"/>
</dbReference>
<name>V9SJ46_9CAUD</name>
<dbReference type="EMBL" id="KF787094">
    <property type="protein sequence ID" value="AHC56522.1"/>
    <property type="molecule type" value="Genomic_DNA"/>
</dbReference>
<evidence type="ECO:0000313" key="1">
    <source>
        <dbReference type="EMBL" id="AHC56522.1"/>
    </source>
</evidence>